<dbReference type="CDD" id="cd03225">
    <property type="entry name" value="ABC_cobalt_CbiO_domain1"/>
    <property type="match status" value="1"/>
</dbReference>
<protein>
    <submittedName>
        <fullName evidence="10">Energy-coupling factor ABC transporter ATP-binding protein</fullName>
    </submittedName>
</protein>
<evidence type="ECO:0000256" key="3">
    <source>
        <dbReference type="ARBA" id="ARBA00022448"/>
    </source>
</evidence>
<dbReference type="Pfam" id="PF00005">
    <property type="entry name" value="ABC_tran"/>
    <property type="match status" value="1"/>
</dbReference>
<evidence type="ECO:0000259" key="9">
    <source>
        <dbReference type="PROSITE" id="PS50893"/>
    </source>
</evidence>
<name>A0A7V5H6I4_CALAY</name>
<comment type="caution">
    <text evidence="10">The sequence shown here is derived from an EMBL/GenBank/DDBJ whole genome shotgun (WGS) entry which is preliminary data.</text>
</comment>
<dbReference type="PROSITE" id="PS00211">
    <property type="entry name" value="ABC_TRANSPORTER_1"/>
    <property type="match status" value="1"/>
</dbReference>
<dbReference type="PROSITE" id="PS50893">
    <property type="entry name" value="ABC_TRANSPORTER_2"/>
    <property type="match status" value="1"/>
</dbReference>
<dbReference type="Gene3D" id="3.40.50.300">
    <property type="entry name" value="P-loop containing nucleotide triphosphate hydrolases"/>
    <property type="match status" value="1"/>
</dbReference>
<keyword evidence="8" id="KW-0472">Membrane</keyword>
<dbReference type="PANTHER" id="PTHR43553">
    <property type="entry name" value="HEAVY METAL TRANSPORTER"/>
    <property type="match status" value="1"/>
</dbReference>
<dbReference type="FunFam" id="3.40.50.300:FF:000224">
    <property type="entry name" value="Energy-coupling factor transporter ATP-binding protein EcfA"/>
    <property type="match status" value="1"/>
</dbReference>
<accession>A0A7V5H6I4</accession>
<dbReference type="SMART" id="SM00382">
    <property type="entry name" value="AAA"/>
    <property type="match status" value="1"/>
</dbReference>
<comment type="subcellular location">
    <subcellularLocation>
        <location evidence="1">Cell membrane</location>
    </subcellularLocation>
</comment>
<dbReference type="GO" id="GO:0016887">
    <property type="term" value="F:ATP hydrolysis activity"/>
    <property type="evidence" value="ECO:0007669"/>
    <property type="project" value="InterPro"/>
</dbReference>
<evidence type="ECO:0000256" key="5">
    <source>
        <dbReference type="ARBA" id="ARBA00022741"/>
    </source>
</evidence>
<dbReference type="InterPro" id="IPR050095">
    <property type="entry name" value="ECF_ABC_transporter_ATP-bd"/>
</dbReference>
<proteinExistence type="inferred from homology"/>
<dbReference type="InterPro" id="IPR015856">
    <property type="entry name" value="ABC_transpr_CbiO/EcfA_su"/>
</dbReference>
<evidence type="ECO:0000313" key="10">
    <source>
        <dbReference type="EMBL" id="HHE55413.1"/>
    </source>
</evidence>
<dbReference type="SUPFAM" id="SSF52540">
    <property type="entry name" value="P-loop containing nucleoside triphosphate hydrolases"/>
    <property type="match status" value="1"/>
</dbReference>
<dbReference type="GO" id="GO:0042626">
    <property type="term" value="F:ATPase-coupled transmembrane transporter activity"/>
    <property type="evidence" value="ECO:0007669"/>
    <property type="project" value="TreeGrafter"/>
</dbReference>
<evidence type="ECO:0000256" key="6">
    <source>
        <dbReference type="ARBA" id="ARBA00022840"/>
    </source>
</evidence>
<dbReference type="InterPro" id="IPR003439">
    <property type="entry name" value="ABC_transporter-like_ATP-bd"/>
</dbReference>
<evidence type="ECO:0000256" key="8">
    <source>
        <dbReference type="ARBA" id="ARBA00023136"/>
    </source>
</evidence>
<dbReference type="EMBL" id="DRTD01000478">
    <property type="protein sequence ID" value="HHE55413.1"/>
    <property type="molecule type" value="Genomic_DNA"/>
</dbReference>
<reference evidence="10" key="1">
    <citation type="journal article" date="2020" name="mSystems">
        <title>Genome- and Community-Level Interaction Insights into Carbon Utilization and Element Cycling Functions of Hydrothermarchaeota in Hydrothermal Sediment.</title>
        <authorList>
            <person name="Zhou Z."/>
            <person name="Liu Y."/>
            <person name="Xu W."/>
            <person name="Pan J."/>
            <person name="Luo Z.H."/>
            <person name="Li M."/>
        </authorList>
    </citation>
    <scope>NUCLEOTIDE SEQUENCE [LARGE SCALE GENOMIC DNA]</scope>
    <source>
        <strain evidence="10">HyVt-76</strain>
    </source>
</reference>
<keyword evidence="6 10" id="KW-0067">ATP-binding</keyword>
<gene>
    <name evidence="10" type="ORF">ENL21_06490</name>
</gene>
<sequence length="242" mass="27027">MVLRLQEIHFAYQKASPVFTGLNLQVRRGERLGIIGPNGAGKSTLLLLLNGLLKPEKGRVEVFGEAISPEAEMKVRQTVGLVFQNPEDQLFCPTVFDDVAFGPLNFGLSKEQVTARVRQALNEVGLSHFEERSTFNLSFGEKKLVALATALSVQPEIVALDEPTSNLDAIHRRKIMRWVSQNGRTCLITSHDLDMIYDTCQRTIILNHGQIVADGPSEQILKNEELLKANDLELPLRFQPIK</sequence>
<keyword evidence="4" id="KW-1003">Cell membrane</keyword>
<evidence type="ECO:0000256" key="2">
    <source>
        <dbReference type="ARBA" id="ARBA00005417"/>
    </source>
</evidence>
<evidence type="ECO:0000256" key="1">
    <source>
        <dbReference type="ARBA" id="ARBA00004236"/>
    </source>
</evidence>
<organism evidence="10">
    <name type="scientific">Caldithrix abyssi</name>
    <dbReference type="NCBI Taxonomy" id="187145"/>
    <lineage>
        <taxon>Bacteria</taxon>
        <taxon>Pseudomonadati</taxon>
        <taxon>Calditrichota</taxon>
        <taxon>Calditrichia</taxon>
        <taxon>Calditrichales</taxon>
        <taxon>Calditrichaceae</taxon>
        <taxon>Caldithrix</taxon>
    </lineage>
</organism>
<keyword evidence="5" id="KW-0547">Nucleotide-binding</keyword>
<dbReference type="InterPro" id="IPR027417">
    <property type="entry name" value="P-loop_NTPase"/>
</dbReference>
<dbReference type="GO" id="GO:0005524">
    <property type="term" value="F:ATP binding"/>
    <property type="evidence" value="ECO:0007669"/>
    <property type="project" value="UniProtKB-KW"/>
</dbReference>
<comment type="similarity">
    <text evidence="2">Belongs to the ABC transporter superfamily.</text>
</comment>
<dbReference type="InterPro" id="IPR017871">
    <property type="entry name" value="ABC_transporter-like_CS"/>
</dbReference>
<dbReference type="Proteomes" id="UP000886111">
    <property type="component" value="Unassembled WGS sequence"/>
</dbReference>
<keyword evidence="3" id="KW-0813">Transport</keyword>
<keyword evidence="7" id="KW-1278">Translocase</keyword>
<dbReference type="GO" id="GO:0043190">
    <property type="term" value="C:ATP-binding cassette (ABC) transporter complex"/>
    <property type="evidence" value="ECO:0007669"/>
    <property type="project" value="TreeGrafter"/>
</dbReference>
<evidence type="ECO:0000256" key="4">
    <source>
        <dbReference type="ARBA" id="ARBA00022475"/>
    </source>
</evidence>
<feature type="domain" description="ABC transporter" evidence="9">
    <location>
        <begin position="3"/>
        <end position="233"/>
    </location>
</feature>
<dbReference type="AlphaFoldDB" id="A0A7V5H6I4"/>
<evidence type="ECO:0000256" key="7">
    <source>
        <dbReference type="ARBA" id="ARBA00022967"/>
    </source>
</evidence>
<dbReference type="InterPro" id="IPR003593">
    <property type="entry name" value="AAA+_ATPase"/>
</dbReference>
<dbReference type="PANTHER" id="PTHR43553:SF24">
    <property type="entry name" value="ENERGY-COUPLING FACTOR TRANSPORTER ATP-BINDING PROTEIN ECFA1"/>
    <property type="match status" value="1"/>
</dbReference>